<protein>
    <submittedName>
        <fullName evidence="2">Uncharacterized protein</fullName>
    </submittedName>
</protein>
<dbReference type="AlphaFoldDB" id="U4L8G8"/>
<reference evidence="2 3" key="1">
    <citation type="journal article" date="2013" name="PLoS Genet.">
        <title>The genome and development-dependent transcriptomes of Pyronema confluens: a window into fungal evolution.</title>
        <authorList>
            <person name="Traeger S."/>
            <person name="Altegoer F."/>
            <person name="Freitag M."/>
            <person name="Gabaldon T."/>
            <person name="Kempken F."/>
            <person name="Kumar A."/>
            <person name="Marcet-Houben M."/>
            <person name="Poggeler S."/>
            <person name="Stajich J.E."/>
            <person name="Nowrousian M."/>
        </authorList>
    </citation>
    <scope>NUCLEOTIDE SEQUENCE [LARGE SCALE GENOMIC DNA]</scope>
    <source>
        <strain evidence="3">CBS 100304</strain>
        <tissue evidence="2">Vegetative mycelium</tissue>
    </source>
</reference>
<evidence type="ECO:0000256" key="1">
    <source>
        <dbReference type="SAM" id="MobiDB-lite"/>
    </source>
</evidence>
<evidence type="ECO:0000313" key="3">
    <source>
        <dbReference type="Proteomes" id="UP000018144"/>
    </source>
</evidence>
<accession>U4L8G8</accession>
<organism evidence="2 3">
    <name type="scientific">Pyronema omphalodes (strain CBS 100304)</name>
    <name type="common">Pyronema confluens</name>
    <dbReference type="NCBI Taxonomy" id="1076935"/>
    <lineage>
        <taxon>Eukaryota</taxon>
        <taxon>Fungi</taxon>
        <taxon>Dikarya</taxon>
        <taxon>Ascomycota</taxon>
        <taxon>Pezizomycotina</taxon>
        <taxon>Pezizomycetes</taxon>
        <taxon>Pezizales</taxon>
        <taxon>Pyronemataceae</taxon>
        <taxon>Pyronema</taxon>
    </lineage>
</organism>
<proteinExistence type="predicted"/>
<name>U4L8G8_PYROM</name>
<dbReference type="EMBL" id="HF935486">
    <property type="protein sequence ID" value="CCX09668.1"/>
    <property type="molecule type" value="Genomic_DNA"/>
</dbReference>
<feature type="region of interest" description="Disordered" evidence="1">
    <location>
        <begin position="39"/>
        <end position="67"/>
    </location>
</feature>
<dbReference type="Proteomes" id="UP000018144">
    <property type="component" value="Unassembled WGS sequence"/>
</dbReference>
<gene>
    <name evidence="2" type="ORF">PCON_09261</name>
</gene>
<evidence type="ECO:0000313" key="2">
    <source>
        <dbReference type="EMBL" id="CCX09668.1"/>
    </source>
</evidence>
<sequence length="67" mass="7330">MSDLVLSCRWSYHHSISKNAAAFTLELIRLPHVTAAGNIPSGEISGCGNPTPTRNHAASETRFPQRR</sequence>
<feature type="compositionally biased region" description="Polar residues" evidence="1">
    <location>
        <begin position="48"/>
        <end position="58"/>
    </location>
</feature>
<keyword evidence="3" id="KW-1185">Reference proteome</keyword>